<evidence type="ECO:0000256" key="1">
    <source>
        <dbReference type="ARBA" id="ARBA00038101"/>
    </source>
</evidence>
<feature type="transmembrane region" description="Helical" evidence="3">
    <location>
        <begin position="445"/>
        <end position="466"/>
    </location>
</feature>
<evidence type="ECO:0000256" key="2">
    <source>
        <dbReference type="SAM" id="MobiDB-lite"/>
    </source>
</evidence>
<feature type="region of interest" description="Disordered" evidence="2">
    <location>
        <begin position="476"/>
        <end position="547"/>
    </location>
</feature>
<dbReference type="AlphaFoldDB" id="A0A1I8I6T6"/>
<keyword evidence="5" id="KW-1185">Reference proteome</keyword>
<dbReference type="GO" id="GO:0005789">
    <property type="term" value="C:endoplasmic reticulum membrane"/>
    <property type="evidence" value="ECO:0007669"/>
    <property type="project" value="TreeGrafter"/>
</dbReference>
<reference evidence="6" key="1">
    <citation type="submission" date="2016-11" db="UniProtKB">
        <authorList>
            <consortium name="WormBaseParasite"/>
        </authorList>
    </citation>
    <scope>IDENTIFICATION</scope>
</reference>
<dbReference type="InterPro" id="IPR036598">
    <property type="entry name" value="GOLD_dom_sf"/>
</dbReference>
<evidence type="ECO:0000256" key="3">
    <source>
        <dbReference type="SAM" id="Phobius"/>
    </source>
</evidence>
<sequence>SSGFIWFHPLSERVRAASLKQEKNQRASALRMTIKLSMPALGVIVCAYCLLVDAKVCHLPNSTPQPSANGHARVGCSRCLPHCGLKVEHDAPWSHMWECCLQFHKNEAVVVALLTTHQRKQHRHLLSTREALNQQTAIQFRQYAAEQHPNNAAKQQELISQLQEQHYQQYISMSYEQQLHHQREQARQLLMQRRQPNSSSPSNQEAANVAVESLDGGAETDAAGDDEAPPASADSGTAVLPISPSGDPALEGIDEPLPEMPQLIPASIWTRQNIAEFKKEILRDSKHCCIKIGSLATATVRVPTHEEGTCIVWEFATDHYDLGFGVYFEWTITPSDKVTVQISESSDEEDDDEGEDGEAPRGEGDVERPDDPERGSRRRRDDDKSIDEIIPVYRRDCHEEVYCGSHQYPGRGVYLLKFDNSYSLWRSKWLYYRPLPSMRTAANRLIAAIALLCFICLLLSLLPGVAAKLEKQQPSQQKQQKQEQQQRVVKEPKQQESSGPVKPEAEDAAAADEAAAAASAASSRAEQPPQESAKSPEPTEEAPEKFMTHEEVREQFHAAQNDRSRQKLFAQQRASAAEERIRVATTPDEVAKHALGHLFGEGVRLDLLEAERIFHRLAELGNPRGQLGLAFLHSQGLTKTEPASPAKALLYLTFSAIGGDPFGQMALAYRYWAGLGVETSCETALLFYQQVARLVADKVKPWASPAVLRIRLLDDETAPNGQTGALDDDLIQYYQFLADKGDVNAQVGLGQLYFQGGRGVPVNHMLALNYFKLAAQSGNANAMAYLGKMYAGDSSAVTPSNKTALQYFTSAAQSGNAIGYAGLGLMHLQGRGVPASPQKAEEFFGRSAELGYAEGQLQLGLMHYTGITQAGIRDLKKALKYFTLASQQGNTLAFFYLAQMHAAGSGVLRSCQTAAELYKNVAERGRWSDQLMEAHRLYKEESGSAYAALLRYLFLADSGYEVAQSNAAYILDQNPEAFFPANESYSRARQLWSRAAGQSYAQARLKLADYHYYGLGGPANLEQAASLYRAASDQQSSAQAMFNLAYMYERGLGLERDLHLAKRYYDQAAEASADAYMPVMLALCRLAVEFVMDYLRGGNYSVADLISLLSFSNFWPSATLPPPEQQRAGQHQAEQAAYDEDGESPDSANQQRQYSMAAGSRSWDSLLLTVLVGMFVYLLIRFLNRRPIGGRLGPLRPAGREVITKPSKVQIHYCQQIARKSLCSSILLSMQFSIINQLDENVNYRNLRQGPAKLICFATLFSGMILRLDRFY</sequence>
<dbReference type="InterPro" id="IPR009038">
    <property type="entry name" value="GOLD_dom"/>
</dbReference>
<keyword evidence="3" id="KW-0472">Membrane</keyword>
<dbReference type="InterPro" id="IPR006597">
    <property type="entry name" value="Sel1-like"/>
</dbReference>
<dbReference type="InterPro" id="IPR050767">
    <property type="entry name" value="Sel1_AlgK"/>
</dbReference>
<dbReference type="SUPFAM" id="SSF81901">
    <property type="entry name" value="HCP-like"/>
    <property type="match status" value="3"/>
</dbReference>
<dbReference type="PANTHER" id="PTHR11102:SF147">
    <property type="entry name" value="SEL1L ADAPTOR SUBUNIT OF ERAD E3 UBIQUITIN LIGASE"/>
    <property type="match status" value="1"/>
</dbReference>
<feature type="compositionally biased region" description="Low complexity" evidence="2">
    <location>
        <begin position="476"/>
        <end position="487"/>
    </location>
</feature>
<feature type="transmembrane region" description="Helical" evidence="3">
    <location>
        <begin position="1165"/>
        <end position="1183"/>
    </location>
</feature>
<dbReference type="PANTHER" id="PTHR11102">
    <property type="entry name" value="SEL-1-LIKE PROTEIN"/>
    <property type="match status" value="1"/>
</dbReference>
<dbReference type="Gene3D" id="1.25.40.10">
    <property type="entry name" value="Tetratricopeptide repeat domain"/>
    <property type="match status" value="2"/>
</dbReference>
<dbReference type="Proteomes" id="UP000095280">
    <property type="component" value="Unplaced"/>
</dbReference>
<dbReference type="SUPFAM" id="SSF101576">
    <property type="entry name" value="Supernatant protein factor (SPF), C-terminal domain"/>
    <property type="match status" value="1"/>
</dbReference>
<feature type="region of interest" description="Disordered" evidence="2">
    <location>
        <begin position="217"/>
        <end position="257"/>
    </location>
</feature>
<evidence type="ECO:0000259" key="4">
    <source>
        <dbReference type="PROSITE" id="PS50866"/>
    </source>
</evidence>
<dbReference type="InterPro" id="IPR011990">
    <property type="entry name" value="TPR-like_helical_dom_sf"/>
</dbReference>
<dbReference type="Pfam" id="PF08238">
    <property type="entry name" value="Sel1"/>
    <property type="match status" value="10"/>
</dbReference>
<dbReference type="PROSITE" id="PS50866">
    <property type="entry name" value="GOLD"/>
    <property type="match status" value="1"/>
</dbReference>
<dbReference type="Pfam" id="PF13897">
    <property type="entry name" value="GOLD_2"/>
    <property type="match status" value="1"/>
</dbReference>
<dbReference type="Gene3D" id="2.60.120.680">
    <property type="entry name" value="GOLD domain"/>
    <property type="match status" value="1"/>
</dbReference>
<accession>A0A1I8I6T6</accession>
<dbReference type="GO" id="GO:0036503">
    <property type="term" value="P:ERAD pathway"/>
    <property type="evidence" value="ECO:0007669"/>
    <property type="project" value="TreeGrafter"/>
</dbReference>
<evidence type="ECO:0000313" key="6">
    <source>
        <dbReference type="WBParaSite" id="maker-uti_cns_0010293-snap-gene-0.3-mRNA-1"/>
    </source>
</evidence>
<feature type="compositionally biased region" description="Low complexity" evidence="2">
    <location>
        <begin position="511"/>
        <end position="526"/>
    </location>
</feature>
<feature type="region of interest" description="Disordered" evidence="2">
    <location>
        <begin position="341"/>
        <end position="381"/>
    </location>
</feature>
<proteinExistence type="inferred from homology"/>
<keyword evidence="3" id="KW-1133">Transmembrane helix</keyword>
<dbReference type="WBParaSite" id="maker-uti_cns_0010293-snap-gene-0.3-mRNA-1">
    <property type="protein sequence ID" value="maker-uti_cns_0010293-snap-gene-0.3-mRNA-1"/>
    <property type="gene ID" value="maker-uti_cns_0010293-snap-gene-0.3"/>
</dbReference>
<evidence type="ECO:0000313" key="5">
    <source>
        <dbReference type="Proteomes" id="UP000095280"/>
    </source>
</evidence>
<feature type="compositionally biased region" description="Acidic residues" evidence="2">
    <location>
        <begin position="345"/>
        <end position="357"/>
    </location>
</feature>
<feature type="domain" description="GOLD" evidence="4">
    <location>
        <begin position="278"/>
        <end position="436"/>
    </location>
</feature>
<dbReference type="SMART" id="SM00671">
    <property type="entry name" value="SEL1"/>
    <property type="match status" value="10"/>
</dbReference>
<feature type="compositionally biased region" description="Basic and acidic residues" evidence="2">
    <location>
        <begin position="358"/>
        <end position="381"/>
    </location>
</feature>
<comment type="similarity">
    <text evidence="1">Belongs to the sel-1 family.</text>
</comment>
<feature type="region of interest" description="Disordered" evidence="2">
    <location>
        <begin position="1122"/>
        <end position="1153"/>
    </location>
</feature>
<organism evidence="5 6">
    <name type="scientific">Macrostomum lignano</name>
    <dbReference type="NCBI Taxonomy" id="282301"/>
    <lineage>
        <taxon>Eukaryota</taxon>
        <taxon>Metazoa</taxon>
        <taxon>Spiralia</taxon>
        <taxon>Lophotrochozoa</taxon>
        <taxon>Platyhelminthes</taxon>
        <taxon>Rhabditophora</taxon>
        <taxon>Macrostomorpha</taxon>
        <taxon>Macrostomida</taxon>
        <taxon>Macrostomidae</taxon>
        <taxon>Macrostomum</taxon>
    </lineage>
</organism>
<protein>
    <submittedName>
        <fullName evidence="6">GOLD domain-containing protein</fullName>
    </submittedName>
</protein>
<keyword evidence="3" id="KW-0812">Transmembrane</keyword>
<name>A0A1I8I6T6_9PLAT</name>